<organism evidence="1 2">
    <name type="scientific">Rangifer tarandus platyrhynchus</name>
    <name type="common">Svalbard reindeer</name>
    <dbReference type="NCBI Taxonomy" id="3082113"/>
    <lineage>
        <taxon>Eukaryota</taxon>
        <taxon>Metazoa</taxon>
        <taxon>Chordata</taxon>
        <taxon>Craniata</taxon>
        <taxon>Vertebrata</taxon>
        <taxon>Euteleostomi</taxon>
        <taxon>Mammalia</taxon>
        <taxon>Eutheria</taxon>
        <taxon>Laurasiatheria</taxon>
        <taxon>Artiodactyla</taxon>
        <taxon>Ruminantia</taxon>
        <taxon>Pecora</taxon>
        <taxon>Cervidae</taxon>
        <taxon>Odocoileinae</taxon>
        <taxon>Rangifer</taxon>
    </lineage>
</organism>
<protein>
    <submittedName>
        <fullName evidence="1">Uncharacterized protein</fullName>
    </submittedName>
</protein>
<evidence type="ECO:0000313" key="2">
    <source>
        <dbReference type="Proteomes" id="UP001162501"/>
    </source>
</evidence>
<accession>A0AC59YCB2</accession>
<evidence type="ECO:0000313" key="1">
    <source>
        <dbReference type="EMBL" id="CAM9571647.1"/>
    </source>
</evidence>
<gene>
    <name evidence="1" type="ORF">MRATA1EN22A_LOCUS4413</name>
</gene>
<proteinExistence type="predicted"/>
<name>A0AC59YCB2_RANTA</name>
<dbReference type="Proteomes" id="UP001162501">
    <property type="component" value="Chromosome 12"/>
</dbReference>
<dbReference type="EMBL" id="OX596096">
    <property type="protein sequence ID" value="CAM9571647.1"/>
    <property type="molecule type" value="Genomic_DNA"/>
</dbReference>
<sequence length="149" mass="16320">MPLRLPGESGNSLSFPDARRPQAGSPGVLIDGGLNSFTRLTARPFIDAKSHETAPGSSTWPAEEALLQRLTSRHTPTFSSKFCRLFWNKPFQLWPEPPRNYTYNMALCAAAHQPVSCGGGANQRAHPVLSRRYSRAVVTLAVAMEFPAP</sequence>
<reference evidence="1" key="1">
    <citation type="submission" date="2023-05" db="EMBL/GenBank/DDBJ databases">
        <authorList>
            <consortium name="ELIXIR-Norway"/>
        </authorList>
    </citation>
    <scope>NUCLEOTIDE SEQUENCE</scope>
</reference>
<reference evidence="1" key="2">
    <citation type="submission" date="2025-03" db="EMBL/GenBank/DDBJ databases">
        <authorList>
            <consortium name="ELIXIR-Norway"/>
            <consortium name="Elixir Norway"/>
        </authorList>
    </citation>
    <scope>NUCLEOTIDE SEQUENCE</scope>
</reference>